<reference evidence="3" key="1">
    <citation type="journal article" date="2014" name="Front. Microbiol.">
        <title>High frequency of phylogenetically diverse reductive dehalogenase-homologous genes in deep subseafloor sedimentary metagenomes.</title>
        <authorList>
            <person name="Kawai M."/>
            <person name="Futagami T."/>
            <person name="Toyoda A."/>
            <person name="Takaki Y."/>
            <person name="Nishi S."/>
            <person name="Hori S."/>
            <person name="Arai W."/>
            <person name="Tsubouchi T."/>
            <person name="Morono Y."/>
            <person name="Uchiyama I."/>
            <person name="Ito T."/>
            <person name="Fujiyama A."/>
            <person name="Inagaki F."/>
            <person name="Takami H."/>
        </authorList>
    </citation>
    <scope>NUCLEOTIDE SEQUENCE</scope>
    <source>
        <strain evidence="3">Expedition CK06-06</strain>
    </source>
</reference>
<keyword evidence="1" id="KW-0472">Membrane</keyword>
<keyword evidence="1" id="KW-1133">Transmembrane helix</keyword>
<feature type="non-terminal residue" evidence="3">
    <location>
        <position position="63"/>
    </location>
</feature>
<dbReference type="Pfam" id="PF18902">
    <property type="entry name" value="DUF5658"/>
    <property type="match status" value="1"/>
</dbReference>
<keyword evidence="1" id="KW-0812">Transmembrane</keyword>
<feature type="transmembrane region" description="Helical" evidence="1">
    <location>
        <begin position="37"/>
        <end position="56"/>
    </location>
</feature>
<dbReference type="AlphaFoldDB" id="X0YSX2"/>
<evidence type="ECO:0000313" key="3">
    <source>
        <dbReference type="EMBL" id="GAG49877.1"/>
    </source>
</evidence>
<evidence type="ECO:0000259" key="2">
    <source>
        <dbReference type="Pfam" id="PF18902"/>
    </source>
</evidence>
<dbReference type="InterPro" id="IPR043717">
    <property type="entry name" value="DUF5658"/>
</dbReference>
<gene>
    <name evidence="3" type="ORF">S01H1_75507</name>
</gene>
<name>X0YSX2_9ZZZZ</name>
<sequence length="63" mass="7303">MLFALVVADGVITQYLIMNNLGIEGNPFLTAWVDQDKFLYVKILGALFCVFILWDIHKQWSRL</sequence>
<organism evidence="3">
    <name type="scientific">marine sediment metagenome</name>
    <dbReference type="NCBI Taxonomy" id="412755"/>
    <lineage>
        <taxon>unclassified sequences</taxon>
        <taxon>metagenomes</taxon>
        <taxon>ecological metagenomes</taxon>
    </lineage>
</organism>
<comment type="caution">
    <text evidence="3">The sequence shown here is derived from an EMBL/GenBank/DDBJ whole genome shotgun (WGS) entry which is preliminary data.</text>
</comment>
<dbReference type="EMBL" id="BARS01050602">
    <property type="protein sequence ID" value="GAG49877.1"/>
    <property type="molecule type" value="Genomic_DNA"/>
</dbReference>
<proteinExistence type="predicted"/>
<feature type="domain" description="DUF5658" evidence="2">
    <location>
        <begin position="2"/>
        <end position="60"/>
    </location>
</feature>
<accession>X0YSX2</accession>
<evidence type="ECO:0000256" key="1">
    <source>
        <dbReference type="SAM" id="Phobius"/>
    </source>
</evidence>
<protein>
    <recommendedName>
        <fullName evidence="2">DUF5658 domain-containing protein</fullName>
    </recommendedName>
</protein>